<protein>
    <submittedName>
        <fullName evidence="2">Uncharacterized protein DUF4435</fullName>
    </submittedName>
</protein>
<evidence type="ECO:0000313" key="3">
    <source>
        <dbReference type="Proteomes" id="UP000294813"/>
    </source>
</evidence>
<dbReference type="RefSeq" id="WP_165876494.1">
    <property type="nucleotide sequence ID" value="NZ_JAOQNU010000027.1"/>
</dbReference>
<reference evidence="2 3" key="1">
    <citation type="submission" date="2019-03" db="EMBL/GenBank/DDBJ databases">
        <title>Genomic Encyclopedia of Type Strains, Phase IV (KMG-IV): sequencing the most valuable type-strain genomes for metagenomic binning, comparative biology and taxonomic classification.</title>
        <authorList>
            <person name="Goeker M."/>
        </authorList>
    </citation>
    <scope>NUCLEOTIDE SEQUENCE [LARGE SCALE GENOMIC DNA]</scope>
    <source>
        <strain evidence="2 3">DSM 11170</strain>
    </source>
</reference>
<gene>
    <name evidence="2" type="ORF">EDD73_12623</name>
</gene>
<evidence type="ECO:0000259" key="1">
    <source>
        <dbReference type="Pfam" id="PF14491"/>
    </source>
</evidence>
<dbReference type="AlphaFoldDB" id="A0A4R2RE37"/>
<dbReference type="EMBL" id="SLXT01000026">
    <property type="protein sequence ID" value="TCP61752.1"/>
    <property type="molecule type" value="Genomic_DNA"/>
</dbReference>
<dbReference type="Proteomes" id="UP000294813">
    <property type="component" value="Unassembled WGS sequence"/>
</dbReference>
<dbReference type="InterPro" id="IPR029492">
    <property type="entry name" value="DUF4435"/>
</dbReference>
<name>A0A4R2RE37_9FIRM</name>
<comment type="caution">
    <text evidence="2">The sequence shown here is derived from an EMBL/GenBank/DDBJ whole genome shotgun (WGS) entry which is preliminary data.</text>
</comment>
<dbReference type="Pfam" id="PF14491">
    <property type="entry name" value="DUF4435"/>
    <property type="match status" value="1"/>
</dbReference>
<sequence length="294" mass="33906">MRQHLKKERICTKVILLRSQHPNKLFFLVEGVTDSRFYRKFVDGQSCHFVIGESKSSVLQAVDTLEKVKGIDAVAVVDLDYDFEEKAYNKRTNLFYTDGHDQEIMLLNSPALNSILIEYGDQEKIAIIEKQTGNIVSQLVKEAALQVGYLRWYSREEELSLRFDGLDFSAFVSSEDLSVDTTKMIQAVRENSYRPGYVSEINFSNWKAKMMQKGICPWLICCGHDAVKILLIGLKSIFGSYNARHLREAALESDLRLAYTIHNFAQTELYQNLLRWDEEKRRFLIRVGQAKEAV</sequence>
<proteinExistence type="predicted"/>
<keyword evidence="3" id="KW-1185">Reference proteome</keyword>
<accession>A0A4R2RE37</accession>
<evidence type="ECO:0000313" key="2">
    <source>
        <dbReference type="EMBL" id="TCP61752.1"/>
    </source>
</evidence>
<feature type="domain" description="DUF4435" evidence="1">
    <location>
        <begin position="23"/>
        <end position="239"/>
    </location>
</feature>
<organism evidence="2 3">
    <name type="scientific">Heliophilum fasciatum</name>
    <dbReference type="NCBI Taxonomy" id="35700"/>
    <lineage>
        <taxon>Bacteria</taxon>
        <taxon>Bacillati</taxon>
        <taxon>Bacillota</taxon>
        <taxon>Clostridia</taxon>
        <taxon>Eubacteriales</taxon>
        <taxon>Heliobacteriaceae</taxon>
        <taxon>Heliophilum</taxon>
    </lineage>
</organism>